<dbReference type="Gene3D" id="2.30.110.10">
    <property type="entry name" value="Electron Transport, Fmn-binding Protein, Chain A"/>
    <property type="match status" value="1"/>
</dbReference>
<reference evidence="2" key="2">
    <citation type="submission" date="2022-09" db="EMBL/GenBank/DDBJ databases">
        <title>Rouxiella aceris sp. nov., isolated from tree sap and emended description of the genus Rhouxiella.</title>
        <authorList>
            <person name="Kim I.S."/>
        </authorList>
    </citation>
    <scope>NUCLEOTIDE SEQUENCE</scope>
    <source>
        <strain evidence="2">SAP-2</strain>
    </source>
</reference>
<dbReference type="SUPFAM" id="SSF50475">
    <property type="entry name" value="FMN-binding split barrel"/>
    <property type="match status" value="1"/>
</dbReference>
<protein>
    <recommendedName>
        <fullName evidence="1">UPF0306 protein ITX54_06305</fullName>
    </recommendedName>
</protein>
<gene>
    <name evidence="2" type="ORF">ITX54_06305</name>
</gene>
<sequence>MNDPEDLKIISRYLSKNHVLALCAHADGDIWSATCFYVTDIERMCLYFMTELKTRHGSLMQRNPHVVGTVAKQPKTVALIQGIQYSGSATILEGEEDAAARARYCKQFPVAIAMKAPVWALRLDEIKMTDNTLGFGKKVFWQRET</sequence>
<evidence type="ECO:0000256" key="1">
    <source>
        <dbReference type="HAMAP-Rule" id="MF_00764"/>
    </source>
</evidence>
<name>A0AA40X0B0_9GAMM</name>
<evidence type="ECO:0000313" key="3">
    <source>
        <dbReference type="Proteomes" id="UP000705283"/>
    </source>
</evidence>
<dbReference type="AlphaFoldDB" id="A0AA40X0B0"/>
<reference evidence="2" key="1">
    <citation type="submission" date="2020-11" db="EMBL/GenBank/DDBJ databases">
        <authorList>
            <person name="Lee S.D."/>
        </authorList>
    </citation>
    <scope>NUCLEOTIDE SEQUENCE</scope>
    <source>
        <strain evidence="2">SAP-2</strain>
    </source>
</reference>
<dbReference type="HAMAP" id="MF_00764">
    <property type="entry name" value="UPF0306"/>
    <property type="match status" value="1"/>
</dbReference>
<proteinExistence type="inferred from homology"/>
<organism evidence="2 3">
    <name type="scientific">Rouxiella silvae</name>
    <dbReference type="NCBI Taxonomy" id="1646373"/>
    <lineage>
        <taxon>Bacteria</taxon>
        <taxon>Pseudomonadati</taxon>
        <taxon>Pseudomonadota</taxon>
        <taxon>Gammaproteobacteria</taxon>
        <taxon>Enterobacterales</taxon>
        <taxon>Yersiniaceae</taxon>
        <taxon>Rouxiella</taxon>
    </lineage>
</organism>
<dbReference type="RefSeq" id="WP_055782529.1">
    <property type="nucleotide sequence ID" value="NZ_JADMKS010000002.1"/>
</dbReference>
<accession>A0AA40X0B0</accession>
<dbReference type="PIRSF" id="PIRSF009554">
    <property type="entry name" value="UCP009554"/>
    <property type="match status" value="1"/>
</dbReference>
<dbReference type="InterPro" id="IPR011194">
    <property type="entry name" value="UPF0306"/>
</dbReference>
<dbReference type="Proteomes" id="UP000705283">
    <property type="component" value="Unassembled WGS sequence"/>
</dbReference>
<dbReference type="EMBL" id="JADMKS010000002">
    <property type="protein sequence ID" value="MBF6636276.1"/>
    <property type="molecule type" value="Genomic_DNA"/>
</dbReference>
<dbReference type="InterPro" id="IPR012349">
    <property type="entry name" value="Split_barrel_FMN-bd"/>
</dbReference>
<dbReference type="NCBIfam" id="NF002900">
    <property type="entry name" value="PRK03467.1"/>
    <property type="match status" value="1"/>
</dbReference>
<evidence type="ECO:0000313" key="2">
    <source>
        <dbReference type="EMBL" id="MBF6636276.1"/>
    </source>
</evidence>
<comment type="caution">
    <text evidence="2">The sequence shown here is derived from an EMBL/GenBank/DDBJ whole genome shotgun (WGS) entry which is preliminary data.</text>
</comment>
<comment type="similarity">
    <text evidence="1">Belongs to the UPF0306 family.</text>
</comment>